<dbReference type="Gene3D" id="2.160.20.110">
    <property type="match status" value="1"/>
</dbReference>
<dbReference type="AlphaFoldDB" id="U7DAB4"/>
<dbReference type="eggNOG" id="COG5492">
    <property type="taxonomic scope" value="Bacteria"/>
</dbReference>
<feature type="transmembrane region" description="Helical" evidence="7">
    <location>
        <begin position="64"/>
        <end position="83"/>
    </location>
</feature>
<dbReference type="Gene3D" id="3.40.50.200">
    <property type="entry name" value="Peptidase S8/S53 domain"/>
    <property type="match status" value="1"/>
</dbReference>
<keyword evidence="2 5" id="KW-0645">Protease</keyword>
<dbReference type="eggNOG" id="COG1404">
    <property type="taxonomic scope" value="Bacteria"/>
</dbReference>
<feature type="domain" description="Peptidase S8/S53" evidence="8">
    <location>
        <begin position="269"/>
        <end position="528"/>
    </location>
</feature>
<dbReference type="SUPFAM" id="SSF52743">
    <property type="entry name" value="Subtilisin-like"/>
    <property type="match status" value="1"/>
</dbReference>
<keyword evidence="11" id="KW-1185">Reference proteome</keyword>
<evidence type="ECO:0000256" key="5">
    <source>
        <dbReference type="PROSITE-ProRule" id="PRU01240"/>
    </source>
</evidence>
<dbReference type="InterPro" id="IPR013783">
    <property type="entry name" value="Ig-like_fold"/>
</dbReference>
<evidence type="ECO:0000259" key="8">
    <source>
        <dbReference type="Pfam" id="PF00082"/>
    </source>
</evidence>
<dbReference type="Pfam" id="PF00082">
    <property type="entry name" value="Peptidase_S8"/>
    <property type="match status" value="1"/>
</dbReference>
<keyword evidence="4 5" id="KW-0720">Serine protease</keyword>
<feature type="active site" description="Charge relay system" evidence="5">
    <location>
        <position position="276"/>
    </location>
</feature>
<evidence type="ECO:0000256" key="1">
    <source>
        <dbReference type="ARBA" id="ARBA00011073"/>
    </source>
</evidence>
<dbReference type="Proteomes" id="UP000017148">
    <property type="component" value="Unassembled WGS sequence"/>
</dbReference>
<feature type="active site" description="Charge relay system" evidence="5">
    <location>
        <position position="311"/>
    </location>
</feature>
<evidence type="ECO:0000256" key="2">
    <source>
        <dbReference type="ARBA" id="ARBA00022670"/>
    </source>
</evidence>
<dbReference type="InterPro" id="IPR022398">
    <property type="entry name" value="Peptidase_S8_His-AS"/>
</dbReference>
<name>U7DAB4_9BACT</name>
<dbReference type="GO" id="GO:0004252">
    <property type="term" value="F:serine-type endopeptidase activity"/>
    <property type="evidence" value="ECO:0007669"/>
    <property type="project" value="UniProtKB-UniRule"/>
</dbReference>
<evidence type="ECO:0000313" key="10">
    <source>
        <dbReference type="EMBL" id="ERP38972.1"/>
    </source>
</evidence>
<dbReference type="PROSITE" id="PS51892">
    <property type="entry name" value="SUBTILASE"/>
    <property type="match status" value="1"/>
</dbReference>
<dbReference type="InterPro" id="IPR000209">
    <property type="entry name" value="Peptidase_S8/S53_dom"/>
</dbReference>
<dbReference type="InterPro" id="IPR051048">
    <property type="entry name" value="Peptidase_S8/S53_subtilisin"/>
</dbReference>
<evidence type="ECO:0000256" key="4">
    <source>
        <dbReference type="ARBA" id="ARBA00022825"/>
    </source>
</evidence>
<dbReference type="GO" id="GO:0006508">
    <property type="term" value="P:proteolysis"/>
    <property type="evidence" value="ECO:0007669"/>
    <property type="project" value="UniProtKB-KW"/>
</dbReference>
<feature type="domain" description="MBG" evidence="9">
    <location>
        <begin position="1015"/>
        <end position="1083"/>
    </location>
</feature>
<accession>U7DAB4</accession>
<evidence type="ECO:0000256" key="7">
    <source>
        <dbReference type="SAM" id="Phobius"/>
    </source>
</evidence>
<comment type="similarity">
    <text evidence="1 5 6">Belongs to the peptidase S8 family.</text>
</comment>
<sequence length="1195" mass="129132">MNHFFEGSFLVHWHRQTLSFHDFFLFFFYQLLLFSNGAILEVCRTQIFGGFMKYLHMRAWFHALSRRSFVFIALLAFSIFVQLQGAPRRTAEVPPVVLSEVSDSAYYPGRIRIKVREEAQKLLQKEPLRTVDHGAVQTGIADLDVLNESFAVSRYKQTFSGLAEAAALRSPAVRARHELWGFYRWYDLTLSDSASVISAVESFAQHPDVLIAEPVYRIVRYGDESRTWRPNDPEFTNQWHYHNTGQNFGTVGSDISLKEAWTIERGHADVLVAIIDDGVDHSHPDLQGNMWDGIGKNFADDHTDDIIPGNHGTHVAGTVAAMNNNGIGVAGIAGGDETERGVTLMGLQILGGEEEAFGGGGVAPVFAADNGSAISQNSWGYDAPDVYNQADLDAIDYFNEHGGGAVMNGGISIFAAGNDGEKAEYYPAAYEATLSVAATNNKDERASYSNYGETVDISAPGGGFGHRVISTVAGGGYGGMQGTSMACPHVSGVAALVLSAAHRNGVTLDSEELRTILLETTDPIDDENPDFIGMLGTGRLNAAAALHRLQDEYLPDLIAPAFFTASSPNVERVELAWEKNSAQHDVLILRSEDAVFGTPEDAYSYAPGDSLAGGGVVVYTGGGTEVVDEGLQKGTTYYYRAFSVDSEGGYSQAWQNASATTWHFTEAGTADDPRIIDSEDKLKALSSFSRYWDGHYRQKGDLDVAGTTKWNDGAGFMPIGSEETPFTGAYHGGGHRLVNLTIDAGQDYVGFFGFIKDGYVDSLGIVDADISGGSQTGALVGSLRGGEIYSSFTTGNVSGAILTGGFVGGAHDGSRIENSYAKTSVTGSQYVGGFIGSAQKVELENVFSTQSVDADFGAGGFAGTAGNEAIATAAYWDMESSAVATSNLGEGKTTAQMTDSETFDEWDTTQWMLPGETHEGYPFLLWEDKNTILFTEIEEKVFGDLPFMLSVSASSGLPVSLSLSRDDVISLDGTEVTILNAGEVDIIATQEGDDLYDPAEEVRQTFTVLPAPVKIEIRHTQQTYDGTPRSVSVYTEPEDISHSIRYDGEENAPFEKGTYEVVVEVTEKNYIGVDTAELRIEAETEIIHVDTIGDTPGRAGLFPVKNPASLADEQFKFALTAPEAVTASIRIFDALGNLIDTQEDPSPQGSGHLFSWDMTNRRGQQVGPGTYVIIATVETETGQVQQFREVIGLRK</sequence>
<evidence type="ECO:0000259" key="9">
    <source>
        <dbReference type="Pfam" id="PF18887"/>
    </source>
</evidence>
<comment type="caution">
    <text evidence="10">The sequence shown here is derived from an EMBL/GenBank/DDBJ whole genome shotgun (WGS) entry which is preliminary data.</text>
</comment>
<dbReference type="PROSITE" id="PS00137">
    <property type="entry name" value="SUBTILASE_HIS"/>
    <property type="match status" value="1"/>
</dbReference>
<dbReference type="PANTHER" id="PTHR43399:SF4">
    <property type="entry name" value="CELL WALL-ASSOCIATED PROTEASE"/>
    <property type="match status" value="1"/>
</dbReference>
<dbReference type="EMBL" id="ASJR01000003">
    <property type="protein sequence ID" value="ERP38972.1"/>
    <property type="molecule type" value="Genomic_DNA"/>
</dbReference>
<feature type="transmembrane region" description="Helical" evidence="7">
    <location>
        <begin position="23"/>
        <end position="43"/>
    </location>
</feature>
<dbReference type="InterPro" id="IPR043772">
    <property type="entry name" value="MBG_3"/>
</dbReference>
<dbReference type="InterPro" id="IPR015500">
    <property type="entry name" value="Peptidase_S8_subtilisin-rel"/>
</dbReference>
<dbReference type="PANTHER" id="PTHR43399">
    <property type="entry name" value="SUBTILISIN-RELATED"/>
    <property type="match status" value="1"/>
</dbReference>
<dbReference type="PROSITE" id="PS00138">
    <property type="entry name" value="SUBTILASE_SER"/>
    <property type="match status" value="1"/>
</dbReference>
<dbReference type="Pfam" id="PF18887">
    <property type="entry name" value="MBG_3"/>
    <property type="match status" value="1"/>
</dbReference>
<dbReference type="PATRIC" id="fig|1313304.3.peg.443"/>
<dbReference type="Gene3D" id="2.60.40.10">
    <property type="entry name" value="Immunoglobulins"/>
    <property type="match status" value="1"/>
</dbReference>
<evidence type="ECO:0000256" key="6">
    <source>
        <dbReference type="RuleBase" id="RU003355"/>
    </source>
</evidence>
<feature type="active site" description="Charge relay system" evidence="5">
    <location>
        <position position="484"/>
    </location>
</feature>
<keyword evidence="7" id="KW-0472">Membrane</keyword>
<reference evidence="10 11" key="1">
    <citation type="journal article" date="2013" name="Environ. Microbiol.">
        <title>Genome analysis of Chitinivibrio alkaliphilus gen. nov., sp. nov., a novel extremely haloalkaliphilic anaerobic chitinolytic bacterium from the candidate phylum Termite Group 3.</title>
        <authorList>
            <person name="Sorokin D.Y."/>
            <person name="Gumerov V.M."/>
            <person name="Rakitin A.L."/>
            <person name="Beletsky A.V."/>
            <person name="Damste J.S."/>
            <person name="Muyzer G."/>
            <person name="Mardanov A.V."/>
            <person name="Ravin N.V."/>
        </authorList>
    </citation>
    <scope>NUCLEOTIDE SEQUENCE [LARGE SCALE GENOMIC DNA]</scope>
    <source>
        <strain evidence="10 11">ACht1</strain>
    </source>
</reference>
<organism evidence="10 11">
    <name type="scientific">Chitinivibrio alkaliphilus ACht1</name>
    <dbReference type="NCBI Taxonomy" id="1313304"/>
    <lineage>
        <taxon>Bacteria</taxon>
        <taxon>Pseudomonadati</taxon>
        <taxon>Fibrobacterota</taxon>
        <taxon>Chitinivibrionia</taxon>
        <taxon>Chitinivibrionales</taxon>
        <taxon>Chitinivibrionaceae</taxon>
        <taxon>Chitinivibrio</taxon>
    </lineage>
</organism>
<dbReference type="InterPro" id="IPR023828">
    <property type="entry name" value="Peptidase_S8_Ser-AS"/>
</dbReference>
<dbReference type="STRING" id="1313304.CALK_0463"/>
<evidence type="ECO:0000313" key="11">
    <source>
        <dbReference type="Proteomes" id="UP000017148"/>
    </source>
</evidence>
<keyword evidence="7" id="KW-1133">Transmembrane helix</keyword>
<keyword evidence="3 5" id="KW-0378">Hydrolase</keyword>
<proteinExistence type="inferred from homology"/>
<dbReference type="Gene3D" id="2.60.40.4070">
    <property type="match status" value="1"/>
</dbReference>
<keyword evidence="7" id="KW-0812">Transmembrane</keyword>
<dbReference type="PROSITE" id="PS00136">
    <property type="entry name" value="SUBTILASE_ASP"/>
    <property type="match status" value="1"/>
</dbReference>
<protein>
    <submittedName>
        <fullName evidence="10">Protease</fullName>
    </submittedName>
</protein>
<evidence type="ECO:0000256" key="3">
    <source>
        <dbReference type="ARBA" id="ARBA00022801"/>
    </source>
</evidence>
<dbReference type="PRINTS" id="PR00723">
    <property type="entry name" value="SUBTILISIN"/>
</dbReference>
<dbReference type="InterPro" id="IPR036852">
    <property type="entry name" value="Peptidase_S8/S53_dom_sf"/>
</dbReference>
<dbReference type="InterPro" id="IPR023827">
    <property type="entry name" value="Peptidase_S8_Asp-AS"/>
</dbReference>
<gene>
    <name evidence="10" type="ORF">CALK_0463</name>
</gene>